<keyword evidence="2" id="KW-0288">FMN</keyword>
<feature type="domain" description="Luciferase-like" evidence="5">
    <location>
        <begin position="6"/>
        <end position="322"/>
    </location>
</feature>
<dbReference type="Pfam" id="PF00296">
    <property type="entry name" value="Bac_luciferase"/>
    <property type="match status" value="1"/>
</dbReference>
<dbReference type="PANTHER" id="PTHR42847">
    <property type="entry name" value="ALKANESULFONATE MONOOXYGENASE"/>
    <property type="match status" value="1"/>
</dbReference>
<dbReference type="EMBL" id="CP080095">
    <property type="protein sequence ID" value="QYD68051.1"/>
    <property type="molecule type" value="Genomic_DNA"/>
</dbReference>
<dbReference type="SUPFAM" id="SSF51679">
    <property type="entry name" value="Bacterial luciferase-like"/>
    <property type="match status" value="1"/>
</dbReference>
<keyword evidence="3" id="KW-0560">Oxidoreductase</keyword>
<dbReference type="InterPro" id="IPR036661">
    <property type="entry name" value="Luciferase-like_sf"/>
</dbReference>
<keyword evidence="7" id="KW-1185">Reference proteome</keyword>
<dbReference type="CDD" id="cd01094">
    <property type="entry name" value="Alkanesulfonate_monoxygenase"/>
    <property type="match status" value="1"/>
</dbReference>
<dbReference type="InterPro" id="IPR050172">
    <property type="entry name" value="SsuD_RutA_monooxygenase"/>
</dbReference>
<dbReference type="Proteomes" id="UP000826462">
    <property type="component" value="Chromosome 1"/>
</dbReference>
<accession>A0ABX8UHC0</accession>
<organism evidence="6 7">
    <name type="scientific">Paraburkholderia edwinii</name>
    <dbReference type="NCBI Taxonomy" id="2861782"/>
    <lineage>
        <taxon>Bacteria</taxon>
        <taxon>Pseudomonadati</taxon>
        <taxon>Pseudomonadota</taxon>
        <taxon>Betaproteobacteria</taxon>
        <taxon>Burkholderiales</taxon>
        <taxon>Burkholderiaceae</taxon>
        <taxon>Paraburkholderia</taxon>
    </lineage>
</organism>
<evidence type="ECO:0000256" key="3">
    <source>
        <dbReference type="ARBA" id="ARBA00023002"/>
    </source>
</evidence>
<evidence type="ECO:0000259" key="5">
    <source>
        <dbReference type="Pfam" id="PF00296"/>
    </source>
</evidence>
<evidence type="ECO:0000256" key="1">
    <source>
        <dbReference type="ARBA" id="ARBA00022630"/>
    </source>
</evidence>
<evidence type="ECO:0000256" key="4">
    <source>
        <dbReference type="ARBA" id="ARBA00023033"/>
    </source>
</evidence>
<keyword evidence="4" id="KW-0503">Monooxygenase</keyword>
<evidence type="ECO:0000313" key="6">
    <source>
        <dbReference type="EMBL" id="QYD68051.1"/>
    </source>
</evidence>
<gene>
    <name evidence="6" type="ORF">KZJ38_17455</name>
</gene>
<dbReference type="Gene3D" id="3.20.20.30">
    <property type="entry name" value="Luciferase-like domain"/>
    <property type="match status" value="1"/>
</dbReference>
<dbReference type="PANTHER" id="PTHR42847:SF4">
    <property type="entry name" value="ALKANESULFONATE MONOOXYGENASE-RELATED"/>
    <property type="match status" value="1"/>
</dbReference>
<sequence length="370" mass="41006">MSSPIRFGIWALVHGSRAALQDPDEPFDASWARNRALVLEAERLGYDSVLVAQHTMNPYDENLDELEAWTASAALAALTQRIEIIAAIKPYLYHPVVLAKMAQQIEHISGGRFALNLVNAWNRPELERAGIGFAEHDARYEYGREWITVVDALLRGERTHFHGRHFHVDDYVLRPADPFRARPSVYVGGESEPARALVADHGDVWFINGQPLDDVAALIADVAARPRPAGAPPLRFGLSAFVIAAETDEAAQQHLEHLFALAAKDAPQREKQKANIDPKAVMFHTYARTPRVGSNGGTAAGLVGSYDTVARRIAGFHRAGVELFMLQFQPFEASMRLFAEEVLPRAKALVERDTREADEAREKPEQAIIG</sequence>
<reference evidence="6 7" key="1">
    <citation type="submission" date="2021-07" db="EMBL/GenBank/DDBJ databases">
        <title>Paraburkholderia edwinii protects Aspergillus sp. from phenazines by acting as a toxin sponge.</title>
        <authorList>
            <person name="Dahlstrom K.M."/>
            <person name="Newman D.K."/>
        </authorList>
    </citation>
    <scope>NUCLEOTIDE SEQUENCE [LARGE SCALE GENOMIC DNA]</scope>
    <source>
        <strain evidence="6 7">Pe01</strain>
    </source>
</reference>
<evidence type="ECO:0000256" key="2">
    <source>
        <dbReference type="ARBA" id="ARBA00022643"/>
    </source>
</evidence>
<protein>
    <submittedName>
        <fullName evidence="6">LLM class flavin-dependent oxidoreductase</fullName>
    </submittedName>
</protein>
<dbReference type="RefSeq" id="WP_219797444.1">
    <property type="nucleotide sequence ID" value="NZ_CP080095.1"/>
</dbReference>
<evidence type="ECO:0000313" key="7">
    <source>
        <dbReference type="Proteomes" id="UP000826462"/>
    </source>
</evidence>
<proteinExistence type="predicted"/>
<dbReference type="InterPro" id="IPR011251">
    <property type="entry name" value="Luciferase-like_dom"/>
</dbReference>
<keyword evidence="1" id="KW-0285">Flavoprotein</keyword>
<name>A0ABX8UHC0_9BURK</name>